<evidence type="ECO:0000313" key="2">
    <source>
        <dbReference type="Proteomes" id="UP000232323"/>
    </source>
</evidence>
<dbReference type="AlphaFoldDB" id="A0A250XNF5"/>
<comment type="caution">
    <text evidence="1">The sequence shown here is derived from an EMBL/GenBank/DDBJ whole genome shotgun (WGS) entry which is preliminary data.</text>
</comment>
<sequence>MLPDVRLGDLGIRVFPDGIEAVRRRLGVPELERMNPGQEPWQKMIRRLDGRDRRRAHAIRRRIVNHLLRELGRLCEPYCTFLNVGSDRPESDVDVTVQNAKASIFLDLSRRMYATLFGPGAPTMGALLDVNMYASEYYDVCSDGRVVPMQHCTHRDRPLPMGVRVEQMAWAMLRIERSSPEAIDGAPIARGMVLALRALSARSGPLGAAIKRSERALGLLMREKDDAARSNYMRSVSIVRSLEPDAYLSYGAFAHIVLHVQQDHCNNDGAMTLDELVASFLDNYGFLSIATKERGTNELKKQHQAKYVWRCCDAIRRIGKQQQHSGGHGGHGGHGGRETLLRMWGQHERRRGTLLAVWQLSGAFLAEKKRGAPQDAIDGALDRLFERFERPIDALPFAAILAYVERLARSNLRKDNMTEGCTRYAMDDAARDGHLDVVIWLHFNRTEGCTENAMDKAARYGHLDVVKWLHENRTEGCTRYAMDDAAANGHLDVVIWLHLNRTEGCTKNAMDFAAGYGRREMVA</sequence>
<reference evidence="1 2" key="1">
    <citation type="submission" date="2017-08" db="EMBL/GenBank/DDBJ databases">
        <title>Acidophilic green algal genome provides insights into adaptation to an acidic environment.</title>
        <authorList>
            <person name="Hirooka S."/>
            <person name="Hirose Y."/>
            <person name="Kanesaki Y."/>
            <person name="Higuchi S."/>
            <person name="Fujiwara T."/>
            <person name="Onuma R."/>
            <person name="Era A."/>
            <person name="Ohbayashi R."/>
            <person name="Uzuka A."/>
            <person name="Nozaki H."/>
            <person name="Yoshikawa H."/>
            <person name="Miyagishima S.Y."/>
        </authorList>
    </citation>
    <scope>NUCLEOTIDE SEQUENCE [LARGE SCALE GENOMIC DNA]</scope>
    <source>
        <strain evidence="1 2">NIES-2499</strain>
    </source>
</reference>
<accession>A0A250XNF5</accession>
<gene>
    <name evidence="1" type="ORF">CEUSTIGMA_g11944.t1</name>
</gene>
<protein>
    <submittedName>
        <fullName evidence="1">Uncharacterized protein</fullName>
    </submittedName>
</protein>
<dbReference type="Pfam" id="PF13637">
    <property type="entry name" value="Ank_4"/>
    <property type="match status" value="1"/>
</dbReference>
<dbReference type="Gene3D" id="1.25.40.20">
    <property type="entry name" value="Ankyrin repeat-containing domain"/>
    <property type="match status" value="1"/>
</dbReference>
<dbReference type="OrthoDB" id="546672at2759"/>
<dbReference type="InterPro" id="IPR052050">
    <property type="entry name" value="SecEffector_AnkRepeat"/>
</dbReference>
<dbReference type="SUPFAM" id="SSF140860">
    <property type="entry name" value="Pseudo ankyrin repeat-like"/>
    <property type="match status" value="1"/>
</dbReference>
<name>A0A250XNF5_9CHLO</name>
<keyword evidence="2" id="KW-1185">Reference proteome</keyword>
<dbReference type="EMBL" id="BEGY01000127">
    <property type="protein sequence ID" value="GAX84523.1"/>
    <property type="molecule type" value="Genomic_DNA"/>
</dbReference>
<dbReference type="PANTHER" id="PTHR46586:SF3">
    <property type="entry name" value="ANKYRIN REPEAT-CONTAINING PROTEIN"/>
    <property type="match status" value="1"/>
</dbReference>
<dbReference type="STRING" id="1157962.A0A250XNF5"/>
<organism evidence="1 2">
    <name type="scientific">Chlamydomonas eustigma</name>
    <dbReference type="NCBI Taxonomy" id="1157962"/>
    <lineage>
        <taxon>Eukaryota</taxon>
        <taxon>Viridiplantae</taxon>
        <taxon>Chlorophyta</taxon>
        <taxon>core chlorophytes</taxon>
        <taxon>Chlorophyceae</taxon>
        <taxon>CS clade</taxon>
        <taxon>Chlamydomonadales</taxon>
        <taxon>Chlamydomonadaceae</taxon>
        <taxon>Chlamydomonas</taxon>
    </lineage>
</organism>
<dbReference type="InterPro" id="IPR002110">
    <property type="entry name" value="Ankyrin_rpt"/>
</dbReference>
<dbReference type="PANTHER" id="PTHR46586">
    <property type="entry name" value="ANKYRIN REPEAT-CONTAINING PROTEIN"/>
    <property type="match status" value="1"/>
</dbReference>
<evidence type="ECO:0000313" key="1">
    <source>
        <dbReference type="EMBL" id="GAX84523.1"/>
    </source>
</evidence>
<dbReference type="Proteomes" id="UP000232323">
    <property type="component" value="Unassembled WGS sequence"/>
</dbReference>
<proteinExistence type="predicted"/>
<dbReference type="InterPro" id="IPR036770">
    <property type="entry name" value="Ankyrin_rpt-contain_sf"/>
</dbReference>